<dbReference type="GO" id="GO:0004190">
    <property type="term" value="F:aspartic-type endopeptidase activity"/>
    <property type="evidence" value="ECO:0007669"/>
    <property type="project" value="InterPro"/>
</dbReference>
<evidence type="ECO:0000313" key="2">
    <source>
        <dbReference type="EMBL" id="HIR60659.1"/>
    </source>
</evidence>
<accession>A0A9D1DWZ5</accession>
<dbReference type="EMBL" id="DVHA01000120">
    <property type="protein sequence ID" value="HIR60659.1"/>
    <property type="molecule type" value="Genomic_DNA"/>
</dbReference>
<feature type="transmembrane region" description="Helical" evidence="1">
    <location>
        <begin position="122"/>
        <end position="142"/>
    </location>
</feature>
<dbReference type="InterPro" id="IPR005081">
    <property type="entry name" value="SpoIIGA"/>
</dbReference>
<feature type="transmembrane region" description="Helical" evidence="1">
    <location>
        <begin position="89"/>
        <end position="110"/>
    </location>
</feature>
<evidence type="ECO:0000256" key="1">
    <source>
        <dbReference type="SAM" id="Phobius"/>
    </source>
</evidence>
<reference evidence="2" key="1">
    <citation type="submission" date="2020-10" db="EMBL/GenBank/DDBJ databases">
        <authorList>
            <person name="Gilroy R."/>
        </authorList>
    </citation>
    <scope>NUCLEOTIDE SEQUENCE</scope>
    <source>
        <strain evidence="2">CHK189-12415</strain>
    </source>
</reference>
<dbReference type="GO" id="GO:0006508">
    <property type="term" value="P:proteolysis"/>
    <property type="evidence" value="ECO:0007669"/>
    <property type="project" value="InterPro"/>
</dbReference>
<dbReference type="Proteomes" id="UP000824241">
    <property type="component" value="Unassembled WGS sequence"/>
</dbReference>
<protein>
    <submittedName>
        <fullName evidence="2">Sigma-E processing peptidase SpoIIGA</fullName>
    </submittedName>
</protein>
<feature type="transmembrane region" description="Helical" evidence="1">
    <location>
        <begin position="37"/>
        <end position="54"/>
    </location>
</feature>
<keyword evidence="1" id="KW-1133">Transmembrane helix</keyword>
<keyword evidence="1" id="KW-0472">Membrane</keyword>
<evidence type="ECO:0000313" key="3">
    <source>
        <dbReference type="Proteomes" id="UP000824241"/>
    </source>
</evidence>
<dbReference type="Pfam" id="PF03419">
    <property type="entry name" value="Peptidase_U4"/>
    <property type="match status" value="1"/>
</dbReference>
<reference evidence="2" key="2">
    <citation type="journal article" date="2021" name="PeerJ">
        <title>Extensive microbial diversity within the chicken gut microbiome revealed by metagenomics and culture.</title>
        <authorList>
            <person name="Gilroy R."/>
            <person name="Ravi A."/>
            <person name="Getino M."/>
            <person name="Pursley I."/>
            <person name="Horton D.L."/>
            <person name="Alikhan N.F."/>
            <person name="Baker D."/>
            <person name="Gharbi K."/>
            <person name="Hall N."/>
            <person name="Watson M."/>
            <person name="Adriaenssens E.M."/>
            <person name="Foster-Nyarko E."/>
            <person name="Jarju S."/>
            <person name="Secka A."/>
            <person name="Antonio M."/>
            <person name="Oren A."/>
            <person name="Chaudhuri R.R."/>
            <person name="La Ragione R."/>
            <person name="Hildebrand F."/>
            <person name="Pallen M.J."/>
        </authorList>
    </citation>
    <scope>NUCLEOTIDE SEQUENCE</scope>
    <source>
        <strain evidence="2">CHK189-12415</strain>
    </source>
</reference>
<proteinExistence type="predicted"/>
<dbReference type="GO" id="GO:0030436">
    <property type="term" value="P:asexual sporulation"/>
    <property type="evidence" value="ECO:0007669"/>
    <property type="project" value="InterPro"/>
</dbReference>
<dbReference type="AlphaFoldDB" id="A0A9D1DWZ5"/>
<feature type="transmembrane region" description="Helical" evidence="1">
    <location>
        <begin position="60"/>
        <end position="77"/>
    </location>
</feature>
<sequence length="282" mass="29932">MQTVYVDVLIALNLLISWTMLRTCGELCRRRAGRGRMALASLLGGMSSLIILLPPLPDPVLVILRLALAMGLVRLAFRWEGGWMFLRMTGLLFVVSLLFAGGMAALWSLLSPRGLAVHNGTVYFHIPAWMLAGAATVGYLAARGMGAALEKRLPEKLVEGYAVQALGRAGYLRLLTDTGNRLTFSGLPVAVIGKKAAGFLPPEAAAAAGDLSLAAAVGRAYPGKLKFIPCRTAAGEKLLPGFEAELKRERDGAAFRCFLALTEEDCFSAGEEGVDGVIGAVN</sequence>
<feature type="transmembrane region" description="Helical" evidence="1">
    <location>
        <begin position="6"/>
        <end position="25"/>
    </location>
</feature>
<comment type="caution">
    <text evidence="2">The sequence shown here is derived from an EMBL/GenBank/DDBJ whole genome shotgun (WGS) entry which is preliminary data.</text>
</comment>
<keyword evidence="1" id="KW-0812">Transmembrane</keyword>
<gene>
    <name evidence="2" type="ORF">IAB37_03690</name>
</gene>
<organism evidence="2 3">
    <name type="scientific">Candidatus Faecivivens stercoravium</name>
    <dbReference type="NCBI Taxonomy" id="2840803"/>
    <lineage>
        <taxon>Bacteria</taxon>
        <taxon>Bacillati</taxon>
        <taxon>Bacillota</taxon>
        <taxon>Clostridia</taxon>
        <taxon>Eubacteriales</taxon>
        <taxon>Oscillospiraceae</taxon>
        <taxon>Oscillospiraceae incertae sedis</taxon>
        <taxon>Candidatus Faecivivens</taxon>
    </lineage>
</organism>
<name>A0A9D1DWZ5_9FIRM</name>